<dbReference type="InterPro" id="IPR025110">
    <property type="entry name" value="AMP-bd_C"/>
</dbReference>
<feature type="compositionally biased region" description="Basic and acidic residues" evidence="1">
    <location>
        <begin position="66"/>
        <end position="76"/>
    </location>
</feature>
<proteinExistence type="predicted"/>
<dbReference type="SMART" id="SM01137">
    <property type="entry name" value="DMAP_binding"/>
    <property type="match status" value="1"/>
</dbReference>
<dbReference type="InterPro" id="IPR000873">
    <property type="entry name" value="AMP-dep_synth/lig_dom"/>
</dbReference>
<feature type="region of interest" description="Disordered" evidence="1">
    <location>
        <begin position="666"/>
        <end position="692"/>
    </location>
</feature>
<evidence type="ECO:0000259" key="2">
    <source>
        <dbReference type="PROSITE" id="PS51912"/>
    </source>
</evidence>
<feature type="region of interest" description="Disordered" evidence="1">
    <location>
        <begin position="1534"/>
        <end position="1636"/>
    </location>
</feature>
<dbReference type="Proteomes" id="UP000689129">
    <property type="component" value="Unassembled WGS sequence"/>
</dbReference>
<gene>
    <name evidence="3" type="ORF">HYQ45_004010</name>
</gene>
<dbReference type="OrthoDB" id="69964at2759"/>
<feature type="region of interest" description="Disordered" evidence="1">
    <location>
        <begin position="214"/>
        <end position="238"/>
    </location>
</feature>
<feature type="compositionally biased region" description="Basic and acidic residues" evidence="1">
    <location>
        <begin position="1612"/>
        <end position="1624"/>
    </location>
</feature>
<dbReference type="InterPro" id="IPR056881">
    <property type="entry name" value="Mug62_dom"/>
</dbReference>
<sequence>MAAQLDPGLQDKLDELEKELEEGDITEKGYQKRRTQLLSSFFGPGAQPGIIDPRTGLGIQPQQQTEPDHGSNDGHRAAALAALGGRDSDPTSPTSPSQRPASPFGQRPGSGYASPAEVSPAGLLRPGGPLAEHRPTMRAHDSLFLSPAPEPSTRTGTMVSGDYAFNPDQQDAYDNQAGYADQGPYQDQYQDQYQPQYDSRSGTMLDSTGYFSGFTGQQAFDHGPAPPSRGDDYPPHPHRYSSGEAFSPTAAMAPPLLTANDLPPPEGLEYQMPLEPREVPFAIHDPHDANTPMSKFDNIAAVLRHRGRTASKMPAYWVLDNRGKEMASITWDKLASRAEKVAQVIRDKSSLYRGDRVALIYRDSEIIDFAIALLGCFIAGVVAVPINDLQDYQKLNLILTSTQAHLALTTDQNLKAFQRDITTQKLNWPKGVEWWKTNEFGSYHPKRKEDVPPLTVPDLAYIEFSRAPTGDLRGVVLSHRTIMHQMACMSAIVSTLPGNGPGDTFNRHLRDKNGKLIGAGAASETLLSYLDPRQGIGMILGVLLTVYGGHTTVWVDSKVAEVPGLYANLITKYKATILVADYPGLKRAAYNYQQDPMTTRNFKKGMEPNFQTVKICLIDTLTVDSEAREVVAPMLCLPEHGGMIISIRDWLGGEERMGCPLKLELGSDVDSDTEEKEVKPTPSNGFGSLLGGATTATEQKSKNDLSSVLLDREALKTNEVVVVAIGDEVNKRVSDPATVRVGAFGYPIPDATLAVVDPETGLLSSPHSVGEIWVDSPSLSGTVIEGKVFILGLYEDRIRQKHIVVSIVKNVPKIYDCSAFDVFVNDEHLPIVVLESPAASTAPLASEHHLRLYCVMITAPNSLPRVLKNGRREIGNMLCRREFDLDPMGGIWSNLASESRADILMPTDKQYSGIDRREVVIDDRTSTPLNNFSCITDLIQWRVARQPEELSYCTIDGRSREGKGITWKKFDTKVAAVALYLKNKVKVLPGDHIIMMYTHSEEFNRLNEDVPAFLHVVSDYNVKACLVNQDVDHLIKMKNVASHIKQSAQILKIPIPNYFNTTKPPKQNSGLRDLGITMQPAWIQPGYPLGHDTILGMCKVQKETWFIHTCLMGIYIGTPTYLLSPVEFAQNPMSLFVILSRYKIKDTYATPQMLDHAMAMTQGKGFTLHELKNMMISADSRPRVDVFQKVRLHFAAAGLDRTAINTVYSHVLNPMVASRSYMCIEPIELWLDIKALRRGLIIPVDPDSEPKPLMIQDSGMVPVSTQIAIVNPESRMLCHDGEYGEIWVDSEACVKSFYGSKDAFDAERFDGRTLDGDPSIPYVRTGDLGFLHNVSRPIGPGGAQVDMQVLFVLGNIGETFEINGLSHFPMDIEYSVERCHRSIVPSGCAVFQAGGLVVVLVEVARKSYLASIVPVIVNAILNEHQIIVDIVAFVGKGEFPRSRLGEKQRGKILAGWVTRKLRTMAQFAIRDMDPSEMGGESGTADSADPNRASVVSQRSSGVPAAGASSLRNVEHAPQILEQEEFEQQMGHIASMPPAEMPGDQRQAYAATQSSSDSQTARGQPSLSGSGHAGQYGSGDYAQYGEEVPPAVAPKPGAHGGARPPQLRLPGVDGRESMELWRKGNEGPTDEEDWTRDAIMHMNLANDMDRRQ</sequence>
<feature type="compositionally biased region" description="Low complexity" evidence="1">
    <location>
        <begin position="77"/>
        <end position="103"/>
    </location>
</feature>
<dbReference type="Pfam" id="PF24919">
    <property type="entry name" value="Mug62"/>
    <property type="match status" value="1"/>
</dbReference>
<feature type="compositionally biased region" description="Low complexity" evidence="1">
    <location>
        <begin position="1546"/>
        <end position="1560"/>
    </location>
</feature>
<dbReference type="InterPro" id="IPR010506">
    <property type="entry name" value="DMAP1-bd"/>
</dbReference>
<feature type="compositionally biased region" description="Basic and acidic residues" evidence="1">
    <location>
        <begin position="131"/>
        <end position="141"/>
    </location>
</feature>
<dbReference type="Pfam" id="PF06464">
    <property type="entry name" value="DMAP_binding"/>
    <property type="match status" value="1"/>
</dbReference>
<dbReference type="Pfam" id="PF00501">
    <property type="entry name" value="AMP-binding"/>
    <property type="match status" value="1"/>
</dbReference>
<evidence type="ECO:0000256" key="1">
    <source>
        <dbReference type="SAM" id="MobiDB-lite"/>
    </source>
</evidence>
<evidence type="ECO:0000313" key="4">
    <source>
        <dbReference type="Proteomes" id="UP000689129"/>
    </source>
</evidence>
<organism evidence="3 4">
    <name type="scientific">Verticillium longisporum</name>
    <name type="common">Verticillium dahliae var. longisporum</name>
    <dbReference type="NCBI Taxonomy" id="100787"/>
    <lineage>
        <taxon>Eukaryota</taxon>
        <taxon>Fungi</taxon>
        <taxon>Dikarya</taxon>
        <taxon>Ascomycota</taxon>
        <taxon>Pezizomycotina</taxon>
        <taxon>Sordariomycetes</taxon>
        <taxon>Hypocreomycetidae</taxon>
        <taxon>Glomerellales</taxon>
        <taxon>Plectosphaerellaceae</taxon>
        <taxon>Verticillium</taxon>
    </lineage>
</organism>
<evidence type="ECO:0000313" key="3">
    <source>
        <dbReference type="EMBL" id="KAG7138964.1"/>
    </source>
</evidence>
<feature type="domain" description="DMAP1-binding" evidence="2">
    <location>
        <begin position="1"/>
        <end position="107"/>
    </location>
</feature>
<dbReference type="GO" id="GO:0005829">
    <property type="term" value="C:cytosol"/>
    <property type="evidence" value="ECO:0007669"/>
    <property type="project" value="TreeGrafter"/>
</dbReference>
<dbReference type="PANTHER" id="PTHR22754:SF32">
    <property type="entry name" value="DISCO-INTERACTING PROTEIN 2"/>
    <property type="match status" value="1"/>
</dbReference>
<dbReference type="Pfam" id="PF23024">
    <property type="entry name" value="AMP-dom_DIP2-like"/>
    <property type="match status" value="1"/>
</dbReference>
<feature type="region of interest" description="Disordered" evidence="1">
    <location>
        <begin position="1472"/>
        <end position="1512"/>
    </location>
</feature>
<dbReference type="PANTHER" id="PTHR22754">
    <property type="entry name" value="DISCO-INTERACTING PROTEIN 2 DIP2 -RELATED"/>
    <property type="match status" value="1"/>
</dbReference>
<dbReference type="PROSITE" id="PS51912">
    <property type="entry name" value="DMAP1_BIND"/>
    <property type="match status" value="1"/>
</dbReference>
<accession>A0A8I2ZVH7</accession>
<dbReference type="EMBL" id="JAEMWZ010000065">
    <property type="protein sequence ID" value="KAG7138964.1"/>
    <property type="molecule type" value="Genomic_DNA"/>
</dbReference>
<protein>
    <recommendedName>
        <fullName evidence="2">DMAP1-binding domain-containing protein</fullName>
    </recommendedName>
</protein>
<name>A0A8I2ZVH7_VERLO</name>
<comment type="caution">
    <text evidence="3">The sequence shown here is derived from an EMBL/GenBank/DDBJ whole genome shotgun (WGS) entry which is preliminary data.</text>
</comment>
<feature type="region of interest" description="Disordered" evidence="1">
    <location>
        <begin position="40"/>
        <end position="185"/>
    </location>
</feature>
<reference evidence="3" key="1">
    <citation type="journal article" date="2021" name="Mol. Plant Pathol.">
        <title>A 20-kb lineage-specific genomic region tames virulence in pathogenic amphidiploid Verticillium longisporum.</title>
        <authorList>
            <person name="Harting R."/>
            <person name="Starke J."/>
            <person name="Kusch H."/>
            <person name="Poggeler S."/>
            <person name="Maurus I."/>
            <person name="Schluter R."/>
            <person name="Landesfeind M."/>
            <person name="Bulla I."/>
            <person name="Nowrousian M."/>
            <person name="de Jonge R."/>
            <person name="Stahlhut G."/>
            <person name="Hoff K.J."/>
            <person name="Asshauer K.P."/>
            <person name="Thurmer A."/>
            <person name="Stanke M."/>
            <person name="Daniel R."/>
            <person name="Morgenstern B."/>
            <person name="Thomma B.P.H.J."/>
            <person name="Kronstad J.W."/>
            <person name="Braus-Stromeyer S.A."/>
            <person name="Braus G.H."/>
        </authorList>
    </citation>
    <scope>NUCLEOTIDE SEQUENCE</scope>
    <source>
        <strain evidence="3">Vl32</strain>
    </source>
</reference>